<organism evidence="16 17">
    <name type="scientific">Pteropus alecto</name>
    <name type="common">Black flying fox</name>
    <dbReference type="NCBI Taxonomy" id="9402"/>
    <lineage>
        <taxon>Eukaryota</taxon>
        <taxon>Metazoa</taxon>
        <taxon>Chordata</taxon>
        <taxon>Craniata</taxon>
        <taxon>Vertebrata</taxon>
        <taxon>Euteleostomi</taxon>
        <taxon>Mammalia</taxon>
        <taxon>Eutheria</taxon>
        <taxon>Laurasiatheria</taxon>
        <taxon>Chiroptera</taxon>
        <taxon>Yinpterochiroptera</taxon>
        <taxon>Pteropodoidea</taxon>
        <taxon>Pteropodidae</taxon>
        <taxon>Pteropodinae</taxon>
        <taxon>Pteropus</taxon>
    </lineage>
</organism>
<feature type="compositionally biased region" description="Basic and acidic residues" evidence="14">
    <location>
        <begin position="193"/>
        <end position="212"/>
    </location>
</feature>
<protein>
    <recommendedName>
        <fullName evidence="11">Secretogranin-1</fullName>
    </recommendedName>
    <alternativeName>
        <fullName evidence="12">Chromogranin-B</fullName>
    </alternativeName>
</protein>
<feature type="region of interest" description="Disordered" evidence="14">
    <location>
        <begin position="92"/>
        <end position="535"/>
    </location>
</feature>
<keyword evidence="9" id="KW-1015">Disulfide bond</keyword>
<sequence>MQPAVLIGLLGATMVAGEWVRWAVQHRGQSQPPPSPRPGILAAVSSMPVDNNRKHNEEMVTRCIIEVLSNALSKSKTPPITPECRQVLKKSAKEVKDEEKSENENTRFEVRLLRDSADASEAHRPSDREDAGVPGEDAQGPSVANTEGGGHSQEGAGEPQGSLSLSDSQVSKEAKTHHSEKSEGEDREEEEGDKNQKREHGEGGSEEKHLEEPGETQNAFLNERNQVTTKKNKEIVSRYYAHSARLPEEKTHSRERSSQESGEETRNQEKRLQESKSQARSQEESEESEEDASPNVDKQRSRPRHRHGQSGPDRSSQEGNPPSEKRGHPHEESEESNVGMASLGDKRNRHPTYHRASEEEPEYGEEVRSYPGVHAPENLEGERYGGRGSEEYRAPRPPSDESQEKEDKRNRPNSELDNVAHGYSEGSEEEKGPAWGYHHRARAREPGAYSTPDKEEKQFLGEGHYRVQENHRDKARRRPQGEWKEQDKNYLSYGEEKGEEGDQGKWQEQEDLQDTDENREEAKLQGKQYAPYHTTEKRKRLEELLNPYYDPSLWKSSYLERKDNLNDNFLEGEEENGLTLNEKNFFPEYNYDWWEKKPFEEDVNWGYEKRNLAPKLDLKRQYDRVAELDQLLHYRKKSAEFPDFYDSEDQMSPRHAAENAKDRAGPRVLTEEEEKELENLAAMDLELQKIAEKFSGNRRG</sequence>
<evidence type="ECO:0000256" key="8">
    <source>
        <dbReference type="ARBA" id="ARBA00022974"/>
    </source>
</evidence>
<evidence type="ECO:0000256" key="14">
    <source>
        <dbReference type="SAM" id="MobiDB-lite"/>
    </source>
</evidence>
<dbReference type="STRING" id="9402.L5JZR3"/>
<dbReference type="InterPro" id="IPR001819">
    <property type="entry name" value="Chromogranin_AB"/>
</dbReference>
<dbReference type="InParanoid" id="L5JZR3"/>
<name>L5JZR3_PTEAL</name>
<keyword evidence="3" id="KW-0964">Secreted</keyword>
<dbReference type="GO" id="GO:0005615">
    <property type="term" value="C:extracellular space"/>
    <property type="evidence" value="ECO:0007669"/>
    <property type="project" value="TreeGrafter"/>
</dbReference>
<feature type="compositionally biased region" description="Polar residues" evidence="14">
    <location>
        <begin position="215"/>
        <end position="229"/>
    </location>
</feature>
<dbReference type="InterPro" id="IPR001990">
    <property type="entry name" value="Granin"/>
</dbReference>
<feature type="compositionally biased region" description="Basic and acidic residues" evidence="14">
    <location>
        <begin position="380"/>
        <end position="394"/>
    </location>
</feature>
<evidence type="ECO:0000256" key="5">
    <source>
        <dbReference type="ARBA" id="ARBA00022641"/>
    </source>
</evidence>
<dbReference type="PANTHER" id="PTHR10583:SF4">
    <property type="entry name" value="SECRETOGRANIN-1"/>
    <property type="match status" value="1"/>
</dbReference>
<dbReference type="FunCoup" id="L5JZR3">
    <property type="interactions" value="366"/>
</dbReference>
<reference evidence="17" key="1">
    <citation type="journal article" date="2013" name="Science">
        <title>Comparative analysis of bat genomes provides insight into the evolution of flight and immunity.</title>
        <authorList>
            <person name="Zhang G."/>
            <person name="Cowled C."/>
            <person name="Shi Z."/>
            <person name="Huang Z."/>
            <person name="Bishop-Lilly K.A."/>
            <person name="Fang X."/>
            <person name="Wynne J.W."/>
            <person name="Xiong Z."/>
            <person name="Baker M.L."/>
            <person name="Zhao W."/>
            <person name="Tachedjian M."/>
            <person name="Zhu Y."/>
            <person name="Zhou P."/>
            <person name="Jiang X."/>
            <person name="Ng J."/>
            <person name="Yang L."/>
            <person name="Wu L."/>
            <person name="Xiao J."/>
            <person name="Feng Y."/>
            <person name="Chen Y."/>
            <person name="Sun X."/>
            <person name="Zhang Y."/>
            <person name="Marsh G.A."/>
            <person name="Crameri G."/>
            <person name="Broder C.C."/>
            <person name="Frey K.G."/>
            <person name="Wang L.F."/>
            <person name="Wang J."/>
        </authorList>
    </citation>
    <scope>NUCLEOTIDE SEQUENCE [LARGE SCALE GENOMIC DNA]</scope>
</reference>
<keyword evidence="7 15" id="KW-0732">Signal</keyword>
<proteinExistence type="inferred from homology"/>
<evidence type="ECO:0000256" key="1">
    <source>
        <dbReference type="ARBA" id="ARBA00004613"/>
    </source>
</evidence>
<feature type="chain" id="PRO_5003968694" description="Secretogranin-1" evidence="15">
    <location>
        <begin position="18"/>
        <end position="700"/>
    </location>
</feature>
<dbReference type="Proteomes" id="UP000010552">
    <property type="component" value="Unassembled WGS sequence"/>
</dbReference>
<dbReference type="InterPro" id="IPR018054">
    <property type="entry name" value="Chromogranin_CS"/>
</dbReference>
<keyword evidence="4" id="KW-0597">Phosphoprotein</keyword>
<feature type="compositionally biased region" description="Acidic residues" evidence="14">
    <location>
        <begin position="509"/>
        <end position="519"/>
    </location>
</feature>
<dbReference type="Pfam" id="PF01271">
    <property type="entry name" value="Granin"/>
    <property type="match status" value="1"/>
</dbReference>
<keyword evidence="17" id="KW-1185">Reference proteome</keyword>
<accession>L5JZR3</accession>
<feature type="signal peptide" evidence="15">
    <location>
        <begin position="1"/>
        <end position="17"/>
    </location>
</feature>
<evidence type="ECO:0000256" key="12">
    <source>
        <dbReference type="ARBA" id="ARBA00042410"/>
    </source>
</evidence>
<feature type="compositionally biased region" description="Basic and acidic residues" evidence="14">
    <location>
        <begin position="452"/>
        <end position="472"/>
    </location>
</feature>
<feature type="compositionally biased region" description="Basic and acidic residues" evidence="14">
    <location>
        <begin position="479"/>
        <end position="508"/>
    </location>
</feature>
<evidence type="ECO:0000313" key="16">
    <source>
        <dbReference type="EMBL" id="ELK03981.1"/>
    </source>
</evidence>
<keyword evidence="8" id="KW-0654">Proteoglycan</keyword>
<dbReference type="PANTHER" id="PTHR10583">
    <property type="entry name" value="CHROMOGRANIN"/>
    <property type="match status" value="1"/>
</dbReference>
<feature type="compositionally biased region" description="Basic and acidic residues" evidence="14">
    <location>
        <begin position="170"/>
        <end position="184"/>
    </location>
</feature>
<feature type="compositionally biased region" description="Basic and acidic residues" evidence="14">
    <location>
        <begin position="92"/>
        <end position="131"/>
    </location>
</feature>
<dbReference type="EMBL" id="KB031072">
    <property type="protein sequence ID" value="ELK03981.1"/>
    <property type="molecule type" value="Genomic_DNA"/>
</dbReference>
<feature type="compositionally biased region" description="Basic and acidic residues" evidence="14">
    <location>
        <begin position="405"/>
        <end position="414"/>
    </location>
</feature>
<evidence type="ECO:0000256" key="10">
    <source>
        <dbReference type="ARBA" id="ARBA00023180"/>
    </source>
</evidence>
<dbReference type="PROSITE" id="PS00422">
    <property type="entry name" value="GRANINS_1"/>
    <property type="match status" value="1"/>
</dbReference>
<evidence type="ECO:0000256" key="7">
    <source>
        <dbReference type="ARBA" id="ARBA00022729"/>
    </source>
</evidence>
<feature type="region of interest" description="Disordered" evidence="14">
    <location>
        <begin position="644"/>
        <end position="675"/>
    </location>
</feature>
<comment type="similarity">
    <text evidence="2">Belongs to the chromogranin/secretogranin protein family.</text>
</comment>
<dbReference type="PRINTS" id="PR00659">
    <property type="entry name" value="CHROMOGRANIN"/>
</dbReference>
<dbReference type="eggNOG" id="ENOG502QRBF">
    <property type="taxonomic scope" value="Eukaryota"/>
</dbReference>
<evidence type="ECO:0000256" key="15">
    <source>
        <dbReference type="SAM" id="SignalP"/>
    </source>
</evidence>
<keyword evidence="10" id="KW-0325">Glycoprotein</keyword>
<evidence type="ECO:0000256" key="6">
    <source>
        <dbReference type="ARBA" id="ARBA00022685"/>
    </source>
</evidence>
<keyword evidence="6" id="KW-0165">Cleavage on pair of basic residues</keyword>
<comment type="subunit">
    <text evidence="13">Interacts with ITPR1 in the secretory granules.</text>
</comment>
<dbReference type="AlphaFoldDB" id="L5JZR3"/>
<dbReference type="GO" id="GO:0030141">
    <property type="term" value="C:secretory granule"/>
    <property type="evidence" value="ECO:0007669"/>
    <property type="project" value="InterPro"/>
</dbReference>
<evidence type="ECO:0000256" key="13">
    <source>
        <dbReference type="ARBA" id="ARBA00044763"/>
    </source>
</evidence>
<feature type="compositionally biased region" description="Basic and acidic residues" evidence="14">
    <location>
        <begin position="245"/>
        <end position="274"/>
    </location>
</feature>
<evidence type="ECO:0000256" key="4">
    <source>
        <dbReference type="ARBA" id="ARBA00022553"/>
    </source>
</evidence>
<evidence type="ECO:0000256" key="11">
    <source>
        <dbReference type="ARBA" id="ARBA00039221"/>
    </source>
</evidence>
<feature type="compositionally biased region" description="Basic and acidic residues" evidence="14">
    <location>
        <begin position="651"/>
        <end position="665"/>
    </location>
</feature>
<gene>
    <name evidence="16" type="ORF">PAL_GLEAN10024088</name>
</gene>
<evidence type="ECO:0000256" key="3">
    <source>
        <dbReference type="ARBA" id="ARBA00022525"/>
    </source>
</evidence>
<keyword evidence="5" id="KW-0765">Sulfation</keyword>
<evidence type="ECO:0000313" key="17">
    <source>
        <dbReference type="Proteomes" id="UP000010552"/>
    </source>
</evidence>
<evidence type="ECO:0000256" key="2">
    <source>
        <dbReference type="ARBA" id="ARBA00005723"/>
    </source>
</evidence>
<comment type="subcellular location">
    <subcellularLocation>
        <location evidence="1">Secreted</location>
    </subcellularLocation>
</comment>
<evidence type="ECO:0000256" key="9">
    <source>
        <dbReference type="ARBA" id="ARBA00023157"/>
    </source>
</evidence>